<keyword evidence="3" id="KW-0602">Photosynthesis</keyword>
<keyword evidence="2" id="KW-0813">Transport</keyword>
<geneLocation type="chloroplast" evidence="8"/>
<evidence type="ECO:0000256" key="1">
    <source>
        <dbReference type="ARBA" id="ARBA00004167"/>
    </source>
</evidence>
<keyword evidence="8" id="KW-0150">Chloroplast</keyword>
<dbReference type="AlphaFoldDB" id="A0A7T8G042"/>
<evidence type="ECO:0000256" key="4">
    <source>
        <dbReference type="ARBA" id="ARBA00022692"/>
    </source>
</evidence>
<dbReference type="GO" id="GO:0015979">
    <property type="term" value="P:photosynthesis"/>
    <property type="evidence" value="ECO:0007669"/>
    <property type="project" value="UniProtKB-KW"/>
</dbReference>
<dbReference type="InterPro" id="IPR003683">
    <property type="entry name" value="Cyt_6/f_cplx_su5"/>
</dbReference>
<evidence type="ECO:0000256" key="6">
    <source>
        <dbReference type="ARBA" id="ARBA00022989"/>
    </source>
</evidence>
<dbReference type="EMBL" id="MN427927">
    <property type="protein sequence ID" value="QQP17307.1"/>
    <property type="molecule type" value="Genomic_DNA"/>
</dbReference>
<keyword evidence="5" id="KW-0249">Electron transport</keyword>
<protein>
    <submittedName>
        <fullName evidence="8">Cytochrome b6/f complex subunit V</fullName>
    </submittedName>
</protein>
<name>A0A7T8G042_9TRAC</name>
<gene>
    <name evidence="8" type="primary">petG</name>
</gene>
<keyword evidence="7" id="KW-0472">Membrane</keyword>
<organism evidence="8">
    <name type="scientific">Megaloselaginella exaltata</name>
    <dbReference type="NCBI Taxonomy" id="3140882"/>
    <lineage>
        <taxon>Eukaryota</taxon>
        <taxon>Viridiplantae</taxon>
        <taxon>Streptophyta</taxon>
        <taxon>Embryophyta</taxon>
        <taxon>Tracheophyta</taxon>
        <taxon>Lycopodiopsida</taxon>
        <taxon>Selaginellales</taxon>
        <taxon>Selaginellaceae</taxon>
        <taxon>Gymnogynoideae</taxon>
        <taxon>Megaloselaginella</taxon>
    </lineage>
</organism>
<keyword evidence="4" id="KW-0812">Transmembrane</keyword>
<proteinExistence type="predicted"/>
<sequence>TVEAPPPGIVSGLIPITLAGLPVTAYPQYRRGDRQ</sequence>
<dbReference type="GO" id="GO:0016020">
    <property type="term" value="C:membrane"/>
    <property type="evidence" value="ECO:0007669"/>
    <property type="project" value="UniProtKB-SubCell"/>
</dbReference>
<reference evidence="8" key="1">
    <citation type="journal article" date="2020" name="Mol. Phylogenet. Evol.">
        <title>Plastome-based phylogenomics resolves the placement of the sanguinolenta group in the spikemoss of lycophyte (Selaginellaceae).</title>
        <authorList>
            <person name="Zhang H.-R."/>
            <person name="Wei R."/>
            <person name="Xiang Q.-P."/>
            <person name="Zhang X.-C."/>
        </authorList>
    </citation>
    <scope>NUCLEOTIDE SEQUENCE</scope>
</reference>
<keyword evidence="6" id="KW-1133">Transmembrane helix</keyword>
<comment type="subcellular location">
    <subcellularLocation>
        <location evidence="1">Membrane</location>
        <topology evidence="1">Single-pass membrane protein</topology>
    </subcellularLocation>
</comment>
<dbReference type="InterPro" id="IPR036099">
    <property type="entry name" value="Cyt_6/f_cplx_su5_sf"/>
</dbReference>
<evidence type="ECO:0000256" key="2">
    <source>
        <dbReference type="ARBA" id="ARBA00022448"/>
    </source>
</evidence>
<accession>A0A7T8G042</accession>
<dbReference type="Pfam" id="PF02529">
    <property type="entry name" value="PetG"/>
    <property type="match status" value="1"/>
</dbReference>
<evidence type="ECO:0000256" key="7">
    <source>
        <dbReference type="ARBA" id="ARBA00023136"/>
    </source>
</evidence>
<keyword evidence="8" id="KW-0934">Plastid</keyword>
<evidence type="ECO:0000256" key="3">
    <source>
        <dbReference type="ARBA" id="ARBA00022531"/>
    </source>
</evidence>
<evidence type="ECO:0000256" key="5">
    <source>
        <dbReference type="ARBA" id="ARBA00022982"/>
    </source>
</evidence>
<dbReference type="SUPFAM" id="SSF103446">
    <property type="entry name" value="PetG subunit of the cytochrome b6f complex"/>
    <property type="match status" value="1"/>
</dbReference>
<evidence type="ECO:0000313" key="8">
    <source>
        <dbReference type="EMBL" id="QQP17307.1"/>
    </source>
</evidence>
<dbReference type="GO" id="GO:0009512">
    <property type="term" value="C:cytochrome b6f complex"/>
    <property type="evidence" value="ECO:0007669"/>
    <property type="project" value="InterPro"/>
</dbReference>